<dbReference type="Proteomes" id="UP000799436">
    <property type="component" value="Unassembled WGS sequence"/>
</dbReference>
<evidence type="ECO:0000256" key="1">
    <source>
        <dbReference type="SAM" id="MobiDB-lite"/>
    </source>
</evidence>
<evidence type="ECO:0000313" key="2">
    <source>
        <dbReference type="EMBL" id="KAF2764863.1"/>
    </source>
</evidence>
<feature type="region of interest" description="Disordered" evidence="1">
    <location>
        <begin position="1"/>
        <end position="32"/>
    </location>
</feature>
<feature type="compositionally biased region" description="Basic and acidic residues" evidence="1">
    <location>
        <begin position="1"/>
        <end position="12"/>
    </location>
</feature>
<accession>A0A6G1KW09</accession>
<sequence>MEKIKDNLREDTVEMVFRGPPHSSPADSRTHHTISELNKDKEVIATHHLAALAGRGAVRANRSTANYMALRLDSEVRRALSFQSATAFPGLIFQRISARCRT</sequence>
<evidence type="ECO:0000313" key="3">
    <source>
        <dbReference type="Proteomes" id="UP000799436"/>
    </source>
</evidence>
<name>A0A6G1KW09_9PEZI</name>
<gene>
    <name evidence="2" type="ORF">EJ03DRAFT_14658</name>
</gene>
<dbReference type="AlphaFoldDB" id="A0A6G1KW09"/>
<organism evidence="2 3">
    <name type="scientific">Teratosphaeria nubilosa</name>
    <dbReference type="NCBI Taxonomy" id="161662"/>
    <lineage>
        <taxon>Eukaryota</taxon>
        <taxon>Fungi</taxon>
        <taxon>Dikarya</taxon>
        <taxon>Ascomycota</taxon>
        <taxon>Pezizomycotina</taxon>
        <taxon>Dothideomycetes</taxon>
        <taxon>Dothideomycetidae</taxon>
        <taxon>Mycosphaerellales</taxon>
        <taxon>Teratosphaeriaceae</taxon>
        <taxon>Teratosphaeria</taxon>
    </lineage>
</organism>
<dbReference type="EMBL" id="ML995908">
    <property type="protein sequence ID" value="KAF2764863.1"/>
    <property type="molecule type" value="Genomic_DNA"/>
</dbReference>
<proteinExistence type="predicted"/>
<keyword evidence="3" id="KW-1185">Reference proteome</keyword>
<protein>
    <submittedName>
        <fullName evidence="2">Uncharacterized protein</fullName>
    </submittedName>
</protein>
<reference evidence="2" key="1">
    <citation type="journal article" date="2020" name="Stud. Mycol.">
        <title>101 Dothideomycetes genomes: a test case for predicting lifestyles and emergence of pathogens.</title>
        <authorList>
            <person name="Haridas S."/>
            <person name="Albert R."/>
            <person name="Binder M."/>
            <person name="Bloem J."/>
            <person name="Labutti K."/>
            <person name="Salamov A."/>
            <person name="Andreopoulos B."/>
            <person name="Baker S."/>
            <person name="Barry K."/>
            <person name="Bills G."/>
            <person name="Bluhm B."/>
            <person name="Cannon C."/>
            <person name="Castanera R."/>
            <person name="Culley D."/>
            <person name="Daum C."/>
            <person name="Ezra D."/>
            <person name="Gonzalez J."/>
            <person name="Henrissat B."/>
            <person name="Kuo A."/>
            <person name="Liang C."/>
            <person name="Lipzen A."/>
            <person name="Lutzoni F."/>
            <person name="Magnuson J."/>
            <person name="Mondo S."/>
            <person name="Nolan M."/>
            <person name="Ohm R."/>
            <person name="Pangilinan J."/>
            <person name="Park H.-J."/>
            <person name="Ramirez L."/>
            <person name="Alfaro M."/>
            <person name="Sun H."/>
            <person name="Tritt A."/>
            <person name="Yoshinaga Y."/>
            <person name="Zwiers L.-H."/>
            <person name="Turgeon B."/>
            <person name="Goodwin S."/>
            <person name="Spatafora J."/>
            <person name="Crous P."/>
            <person name="Grigoriev I."/>
        </authorList>
    </citation>
    <scope>NUCLEOTIDE SEQUENCE</scope>
    <source>
        <strain evidence="2">CBS 116005</strain>
    </source>
</reference>